<sequence>MKAAALSSAQVSCTFGAEGFGMIESVPAVNSNGNYSCTGEDPSVAFFERSNSSLYTVGNVSVVESVKLNILSVSIKSTVDNQEGVLLNEAYIDSASSLCSKGTDEVSVCWGSDDVSDLSFTGETVNSFIRKVTTQTSYVFRCHISAEKEMLVDAMWNNEAVSCLLPENLTDASVDTESARTLSAVLLLVNKEKESTSPSKSNALALSKSESVKLQSRPCIDYATRSSALDDFEAVGTNEFDFDLCWGSDSSQVLVRLTGSSISYLQSFEVFCNFFGAIGVADLADTNNTIRALNVADSIQCNIPYQAVIGSGGSTSSLGLGITLNEQVIAQSNLSLNVNVMPPCFMPEVRSVSRPSVSDYDTICFGTETFLQISGSSIPSLVNERQNVTCGFSGKSDPGNVVVTKASATPISVGGSQVIICPMPEGVSVINETFGEVKLMLNREPILPISIDILPYEISTTNNSCTTVTTTIVGEDETELCAGDSIVTSFMGTSITALLETRGSSGFMCVFRGAGNLESLTSPVVSNKTIQCMMPRWSPFSAENRSNIDFTTLLLRIPDTSDMLSVELPNVPVCMDVSSHGVSEDTRPRARSRSLKATNIYTDPEYVNCWPQCCKRPSVSIEFSGRTVEVLKQQPDRLRCAFHSVVPLDGPEYMYSTVSFPNLTSSVLCDSVRGWRPDGSSHGNYDSVTIEVLSENLTTSVYDVNSRPYTPSSGNHSCVEVVAEEYQGLGDVKVQARGLTIAAVIEYLGENNVLKSIDDMVTCTIFDQENKDLVVFGTSFDVNNSSYLSCTRYYGTPYVFSSPSLRMEVENLFDGNNTALLVENFQNKIEIDDATNGPNDNPKDQDNLAAILGGVLGGLAFLILCCLLWFFCCKRKDDDEKKMKDLESEGSDNPADSNYKYSPHDHPPISGTQTESKRFDIGSRIEARYRYDAEDLEANNWYKGTVVKAGEAGKYEVRFDDEFGLGKRVVDAHSLRFPATDFGRKEVVEVKNSEAEEDDIWNWNRAKVVKREKNDSYEIEWCGQNQKAASSRISVAGSSIRYPLTQLKRGDLITSKIGKGRPEVGVIAGVNFGEKEVDDNFDVKFMSPEVGLKTGIKKSALAAFELIPGELVEMRDEEDNTQWHLVELVAYKKELLTCDVQKGSLRINDVPVTCISTVLYVPGDEVDVYVIPDDGSVATVFNKKAFSPSSKIAKSSAVSNGVHEESVWLPGKIVNVNPDGVSYEVKFDDSARPNEKFVVLNQLRRKSKAALETNELQNKKNEKADKKAETVSEDRAVSEEEAHKYSTSALPQYFDYQPMVWRPPLRPATERDSLRFRRKAPLRYKDLPEDRFEITVNKSQGLAMSLGLTTEHSIIVARFLDLPNGEWGPVEATGLVGLKDQLLTINGVRIDGFSFAKAAELIRVSPDEITLGFARFKEESSTVTVAQT</sequence>
<evidence type="ECO:0000259" key="3">
    <source>
        <dbReference type="PROSITE" id="PS50106"/>
    </source>
</evidence>
<evidence type="ECO:0000256" key="2">
    <source>
        <dbReference type="SAM" id="Phobius"/>
    </source>
</evidence>
<organism evidence="4">
    <name type="scientific">Aplanochytrium stocchinoi</name>
    <dbReference type="NCBI Taxonomy" id="215587"/>
    <lineage>
        <taxon>Eukaryota</taxon>
        <taxon>Sar</taxon>
        <taxon>Stramenopiles</taxon>
        <taxon>Bigyra</taxon>
        <taxon>Labyrinthulomycetes</taxon>
        <taxon>Thraustochytrida</taxon>
        <taxon>Thraustochytriidae</taxon>
        <taxon>Aplanochytrium</taxon>
    </lineage>
</organism>
<gene>
    <name evidence="4" type="ORF">ASTO00021_LOCUS1886</name>
    <name evidence="5" type="ORF">ASTO00021_LOCUS1887</name>
</gene>
<reference evidence="4" key="1">
    <citation type="submission" date="2021-01" db="EMBL/GenBank/DDBJ databases">
        <authorList>
            <person name="Corre E."/>
            <person name="Pelletier E."/>
            <person name="Niang G."/>
            <person name="Scheremetjew M."/>
            <person name="Finn R."/>
            <person name="Kale V."/>
            <person name="Holt S."/>
            <person name="Cochrane G."/>
            <person name="Meng A."/>
            <person name="Brown T."/>
            <person name="Cohen L."/>
        </authorList>
    </citation>
    <scope>NUCLEOTIDE SEQUENCE</scope>
    <source>
        <strain evidence="4">GSBS06</strain>
    </source>
</reference>
<dbReference type="InterPro" id="IPR036034">
    <property type="entry name" value="PDZ_sf"/>
</dbReference>
<dbReference type="SUPFAM" id="SSF50156">
    <property type="entry name" value="PDZ domain-like"/>
    <property type="match status" value="1"/>
</dbReference>
<accession>A0A6S7ZSB0</accession>
<feature type="region of interest" description="Disordered" evidence="1">
    <location>
        <begin position="1253"/>
        <end position="1282"/>
    </location>
</feature>
<evidence type="ECO:0000313" key="5">
    <source>
        <dbReference type="EMBL" id="CAE0431550.1"/>
    </source>
</evidence>
<keyword evidence="2" id="KW-0812">Transmembrane</keyword>
<protein>
    <recommendedName>
        <fullName evidence="3">PDZ domain-containing protein</fullName>
    </recommendedName>
</protein>
<feature type="transmembrane region" description="Helical" evidence="2">
    <location>
        <begin position="848"/>
        <end position="872"/>
    </location>
</feature>
<dbReference type="PROSITE" id="PS50106">
    <property type="entry name" value="PDZ"/>
    <property type="match status" value="1"/>
</dbReference>
<dbReference type="EMBL" id="HBIN01002812">
    <property type="protein sequence ID" value="CAE0431549.1"/>
    <property type="molecule type" value="Transcribed_RNA"/>
</dbReference>
<dbReference type="EMBL" id="HBIN01002813">
    <property type="protein sequence ID" value="CAE0431550.1"/>
    <property type="molecule type" value="Transcribed_RNA"/>
</dbReference>
<feature type="region of interest" description="Disordered" evidence="1">
    <location>
        <begin position="884"/>
        <end position="917"/>
    </location>
</feature>
<dbReference type="Gene3D" id="2.30.42.10">
    <property type="match status" value="1"/>
</dbReference>
<dbReference type="CDD" id="cd04508">
    <property type="entry name" value="Tudor_SF"/>
    <property type="match status" value="1"/>
</dbReference>
<keyword evidence="2" id="KW-1133">Transmembrane helix</keyword>
<evidence type="ECO:0000313" key="4">
    <source>
        <dbReference type="EMBL" id="CAE0431549.1"/>
    </source>
</evidence>
<dbReference type="InterPro" id="IPR001478">
    <property type="entry name" value="PDZ"/>
</dbReference>
<keyword evidence="2" id="KW-0472">Membrane</keyword>
<evidence type="ECO:0000256" key="1">
    <source>
        <dbReference type="SAM" id="MobiDB-lite"/>
    </source>
</evidence>
<dbReference type="Gene3D" id="2.30.30.140">
    <property type="match status" value="1"/>
</dbReference>
<feature type="compositionally biased region" description="Basic and acidic residues" evidence="1">
    <location>
        <begin position="1257"/>
        <end position="1282"/>
    </location>
</feature>
<proteinExistence type="predicted"/>
<feature type="domain" description="PDZ" evidence="3">
    <location>
        <begin position="1333"/>
        <end position="1417"/>
    </location>
</feature>
<name>A0A6S7ZSB0_9STRA</name>
<dbReference type="CDD" id="cd00136">
    <property type="entry name" value="PDZ_canonical"/>
    <property type="match status" value="1"/>
</dbReference>